<dbReference type="InterPro" id="IPR029063">
    <property type="entry name" value="SAM-dependent_MTases_sf"/>
</dbReference>
<dbReference type="GO" id="GO:0009007">
    <property type="term" value="F:site-specific DNA-methyltransferase (adenine-specific) activity"/>
    <property type="evidence" value="ECO:0007669"/>
    <property type="project" value="UniProtKB-EC"/>
</dbReference>
<evidence type="ECO:0000313" key="8">
    <source>
        <dbReference type="EMBL" id="ODR06429.1"/>
    </source>
</evidence>
<dbReference type="AlphaFoldDB" id="A0A1E3SWH4"/>
<dbReference type="PANTHER" id="PTHR33841:SF1">
    <property type="entry name" value="DNA METHYLTRANSFERASE A"/>
    <property type="match status" value="1"/>
</dbReference>
<keyword evidence="3" id="KW-0808">Transferase</keyword>
<dbReference type="Gene3D" id="3.40.50.150">
    <property type="entry name" value="Vaccinia Virus protein VP39"/>
    <property type="match status" value="1"/>
</dbReference>
<dbReference type="PRINTS" id="PR00507">
    <property type="entry name" value="N12N6MTFRASE"/>
</dbReference>
<dbReference type="RefSeq" id="WP_069400437.1">
    <property type="nucleotide sequence ID" value="NZ_MIHC01000017.1"/>
</dbReference>
<proteinExistence type="predicted"/>
<dbReference type="PANTHER" id="PTHR33841">
    <property type="entry name" value="DNA METHYLTRANSFERASE YEEA-RELATED"/>
    <property type="match status" value="1"/>
</dbReference>
<organism evidence="8 9">
    <name type="scientific">Mycobacterium sherrisii</name>
    <dbReference type="NCBI Taxonomy" id="243061"/>
    <lineage>
        <taxon>Bacteria</taxon>
        <taxon>Bacillati</taxon>
        <taxon>Actinomycetota</taxon>
        <taxon>Actinomycetes</taxon>
        <taxon>Mycobacteriales</taxon>
        <taxon>Mycobacteriaceae</taxon>
        <taxon>Mycobacterium</taxon>
        <taxon>Mycobacterium simiae complex</taxon>
    </lineage>
</organism>
<evidence type="ECO:0000256" key="4">
    <source>
        <dbReference type="ARBA" id="ARBA00022691"/>
    </source>
</evidence>
<reference evidence="9" key="1">
    <citation type="submission" date="2016-09" db="EMBL/GenBank/DDBJ databases">
        <authorList>
            <person name="Greninger A.L."/>
            <person name="Jerome K.R."/>
            <person name="Mcnair B."/>
            <person name="Wallis C."/>
            <person name="Fang F."/>
        </authorList>
    </citation>
    <scope>NUCLEOTIDE SEQUENCE [LARGE SCALE GENOMIC DNA]</scope>
    <source>
        <strain evidence="9">BC1_M4</strain>
    </source>
</reference>
<dbReference type="GO" id="GO:0006304">
    <property type="term" value="P:DNA modification"/>
    <property type="evidence" value="ECO:0007669"/>
    <property type="project" value="InterPro"/>
</dbReference>
<evidence type="ECO:0000256" key="2">
    <source>
        <dbReference type="ARBA" id="ARBA00022603"/>
    </source>
</evidence>
<keyword evidence="4" id="KW-0949">S-adenosyl-L-methionine</keyword>
<feature type="compositionally biased region" description="Low complexity" evidence="6">
    <location>
        <begin position="11"/>
        <end position="25"/>
    </location>
</feature>
<keyword evidence="2" id="KW-0489">Methyltransferase</keyword>
<feature type="region of interest" description="Disordered" evidence="6">
    <location>
        <begin position="1"/>
        <end position="25"/>
    </location>
</feature>
<accession>A0A1E3SWH4</accession>
<dbReference type="EMBL" id="MIHC01000017">
    <property type="protein sequence ID" value="ODR06429.1"/>
    <property type="molecule type" value="Genomic_DNA"/>
</dbReference>
<dbReference type="InterPro" id="IPR050953">
    <property type="entry name" value="N4_N6_ade-DNA_methylase"/>
</dbReference>
<protein>
    <recommendedName>
        <fullName evidence="1">site-specific DNA-methyltransferase (adenine-specific)</fullName>
        <ecNumber evidence="1">2.1.1.72</ecNumber>
    </recommendedName>
</protein>
<feature type="compositionally biased region" description="Pro residues" evidence="6">
    <location>
        <begin position="1"/>
        <end position="10"/>
    </location>
</feature>
<gene>
    <name evidence="8" type="ORF">BHQ21_11615</name>
</gene>
<keyword evidence="9" id="KW-1185">Reference proteome</keyword>
<sequence length="588" mass="62952">MTALPEPLPARPTRTNRTSSTPITSRTITPAAASVLAGVPEWWAMRARAAGLSGQWLEVDWAIAGAVMPDWISSTSPPDLAGTAAEELGMLPLNLAGTRAEELGMLYVSQLDPRERAQHGRHYTSKVLADNLWAMTKRALGWKRPQALSGLVRDPACGAGALLLPILREHLGAAARVDAQLALAGLPNLIAGTDTDENAVWLANVLLASEMLPILARTPRARRRPLPALASVGDGLAPHDAPTLATVMNPPYGRVRLGSAERERFAESLYGHANLYGLFMAAGLDAIAGDGVLSALVPTSFLAGRYFENLRRVLADQAPLREIAFVADRSGSFGGVLQETCLATFSSKRVRRVTISTIGPQTSEVATVRSPRGVLPWLLPRHSDDAPTAAAAIGMRTNLRAVGWRVSTGPLVWNRRKADLGPRAGAGRVPVLWAADIDGGKVHRDAARDSTRYLTLRGNDERVMVLTEPAVLVQRTTAPEQTRRLVTAHLTADVLAEWGGRVVVENHVNVIRPARGQSQAVSAELLARLLTTITTDRVLRCLSGSVAVSAYELEALPLPDPDLMAGWLELGPAEFDAAVARAYRPVSA</sequence>
<evidence type="ECO:0000256" key="1">
    <source>
        <dbReference type="ARBA" id="ARBA00011900"/>
    </source>
</evidence>
<dbReference type="EC" id="2.1.1.72" evidence="1"/>
<evidence type="ECO:0000256" key="6">
    <source>
        <dbReference type="SAM" id="MobiDB-lite"/>
    </source>
</evidence>
<evidence type="ECO:0000313" key="9">
    <source>
        <dbReference type="Proteomes" id="UP000094224"/>
    </source>
</evidence>
<feature type="domain" description="Type II methyltransferase M.TaqI-like" evidence="7">
    <location>
        <begin position="247"/>
        <end position="326"/>
    </location>
</feature>
<dbReference type="InterPro" id="IPR011639">
    <property type="entry name" value="MethylTrfase_TaqI-like_dom"/>
</dbReference>
<dbReference type="Proteomes" id="UP000094224">
    <property type="component" value="Unassembled WGS sequence"/>
</dbReference>
<dbReference type="GO" id="GO:0032259">
    <property type="term" value="P:methylation"/>
    <property type="evidence" value="ECO:0007669"/>
    <property type="project" value="UniProtKB-KW"/>
</dbReference>
<evidence type="ECO:0000256" key="5">
    <source>
        <dbReference type="ARBA" id="ARBA00047942"/>
    </source>
</evidence>
<dbReference type="Pfam" id="PF07669">
    <property type="entry name" value="Eco57I"/>
    <property type="match status" value="1"/>
</dbReference>
<comment type="caution">
    <text evidence="8">The sequence shown here is derived from an EMBL/GenBank/DDBJ whole genome shotgun (WGS) entry which is preliminary data.</text>
</comment>
<evidence type="ECO:0000256" key="3">
    <source>
        <dbReference type="ARBA" id="ARBA00022679"/>
    </source>
</evidence>
<evidence type="ECO:0000259" key="7">
    <source>
        <dbReference type="Pfam" id="PF07669"/>
    </source>
</evidence>
<comment type="catalytic activity">
    <reaction evidence="5">
        <text>a 2'-deoxyadenosine in DNA + S-adenosyl-L-methionine = an N(6)-methyl-2'-deoxyadenosine in DNA + S-adenosyl-L-homocysteine + H(+)</text>
        <dbReference type="Rhea" id="RHEA:15197"/>
        <dbReference type="Rhea" id="RHEA-COMP:12418"/>
        <dbReference type="Rhea" id="RHEA-COMP:12419"/>
        <dbReference type="ChEBI" id="CHEBI:15378"/>
        <dbReference type="ChEBI" id="CHEBI:57856"/>
        <dbReference type="ChEBI" id="CHEBI:59789"/>
        <dbReference type="ChEBI" id="CHEBI:90615"/>
        <dbReference type="ChEBI" id="CHEBI:90616"/>
        <dbReference type="EC" id="2.1.1.72"/>
    </reaction>
</comment>
<name>A0A1E3SWH4_9MYCO</name>
<dbReference type="SUPFAM" id="SSF53335">
    <property type="entry name" value="S-adenosyl-L-methionine-dependent methyltransferases"/>
    <property type="match status" value="1"/>
</dbReference>